<dbReference type="InterPro" id="IPR015943">
    <property type="entry name" value="WD40/YVTN_repeat-like_dom_sf"/>
</dbReference>
<name>A0A1Y2BCX7_9FUNG</name>
<feature type="repeat" description="WD" evidence="3">
    <location>
        <begin position="217"/>
        <end position="258"/>
    </location>
</feature>
<evidence type="ECO:0000256" key="2">
    <source>
        <dbReference type="ARBA" id="ARBA00022737"/>
    </source>
</evidence>
<proteinExistence type="predicted"/>
<dbReference type="Pfam" id="PF00400">
    <property type="entry name" value="WD40"/>
    <property type="match status" value="4"/>
</dbReference>
<dbReference type="PANTHER" id="PTHR44489">
    <property type="match status" value="1"/>
</dbReference>
<dbReference type="SMART" id="SM00564">
    <property type="entry name" value="PQQ"/>
    <property type="match status" value="3"/>
</dbReference>
<comment type="caution">
    <text evidence="5">The sequence shown here is derived from an EMBL/GenBank/DDBJ whole genome shotgun (WGS) entry which is preliminary data.</text>
</comment>
<dbReference type="InterPro" id="IPR036322">
    <property type="entry name" value="WD40_repeat_dom_sf"/>
</dbReference>
<reference evidence="5 6" key="1">
    <citation type="submission" date="2016-08" db="EMBL/GenBank/DDBJ databases">
        <title>A Parts List for Fungal Cellulosomes Revealed by Comparative Genomics.</title>
        <authorList>
            <consortium name="DOE Joint Genome Institute"/>
            <person name="Haitjema C.H."/>
            <person name="Gilmore S.P."/>
            <person name="Henske J.K."/>
            <person name="Solomon K.V."/>
            <person name="De Groot R."/>
            <person name="Kuo A."/>
            <person name="Mondo S.J."/>
            <person name="Salamov A.A."/>
            <person name="Labutti K."/>
            <person name="Zhao Z."/>
            <person name="Chiniquy J."/>
            <person name="Barry K."/>
            <person name="Brewer H.M."/>
            <person name="Purvine S.O."/>
            <person name="Wright A.T."/>
            <person name="Boxma B."/>
            <person name="Van Alen T."/>
            <person name="Hackstein J.H."/>
            <person name="Baker S.E."/>
            <person name="Grigoriev I.V."/>
            <person name="O'Malley M.A."/>
        </authorList>
    </citation>
    <scope>NUCLEOTIDE SEQUENCE [LARGE SCALE GENOMIC DNA]</scope>
    <source>
        <strain evidence="5 6">G1</strain>
    </source>
</reference>
<dbReference type="Gene3D" id="2.130.10.10">
    <property type="entry name" value="YVTN repeat-like/Quinoprotein amine dehydrogenase"/>
    <property type="match status" value="2"/>
</dbReference>
<gene>
    <name evidence="5" type="ORF">LY90DRAFT_387291</name>
</gene>
<dbReference type="InterPro" id="IPR001680">
    <property type="entry name" value="WD40_rpt"/>
</dbReference>
<dbReference type="SUPFAM" id="SSF50978">
    <property type="entry name" value="WD40 repeat-like"/>
    <property type="match status" value="1"/>
</dbReference>
<dbReference type="PROSITE" id="PS50082">
    <property type="entry name" value="WD_REPEATS_2"/>
    <property type="match status" value="4"/>
</dbReference>
<evidence type="ECO:0000256" key="1">
    <source>
        <dbReference type="ARBA" id="ARBA00022574"/>
    </source>
</evidence>
<dbReference type="SMART" id="SM00320">
    <property type="entry name" value="WD40"/>
    <property type="match status" value="6"/>
</dbReference>
<feature type="repeat" description="WD" evidence="3">
    <location>
        <begin position="86"/>
        <end position="131"/>
    </location>
</feature>
<dbReference type="PRINTS" id="PR00320">
    <property type="entry name" value="GPROTEINBRPT"/>
</dbReference>
<sequence length="382" mass="43566">MEPPPEANISNKGSDFFESDAEIAKRLAKDKKSKEVEQLGEPIKITSKVLNMKLVQGENPKYAYIAESGFIVRKVNLETGKFVKTFKGHKGPVTCIDIIYNSKGEDEFILTGSWDKTIIKWDVKTKEMVKEYNNHSDFIKCIAYEPINHTFISGSSDKTIRHIEVESGNQIKYLTEHTRAVEDICFEDYTYTTFYSCSSDSSIRKWNLKTGECLYTFNGHLTSVYKILVDIEENNLWSVSADKTVRRWDLDTLKNDLTIDQADFVKTCIKVGGNIITGSRDDKIRVYDISSGKLIKEVDFHFDEVTSLFNIKSIVFSGSLDCTVKRFDLLDNTSKFIKEIKEVTNQPKVKPKKKPVPKPQPTGDDLLTPEELAELEDLMNDD</sequence>
<feature type="repeat" description="WD" evidence="3">
    <location>
        <begin position="174"/>
        <end position="216"/>
    </location>
</feature>
<keyword evidence="1 3" id="KW-0853">WD repeat</keyword>
<dbReference type="PANTHER" id="PTHR44489:SF11">
    <property type="entry name" value="WD REPEAT DOMAIN 86"/>
    <property type="match status" value="1"/>
</dbReference>
<evidence type="ECO:0000256" key="3">
    <source>
        <dbReference type="PROSITE-ProRule" id="PRU00221"/>
    </source>
</evidence>
<feature type="repeat" description="WD" evidence="3">
    <location>
        <begin position="132"/>
        <end position="173"/>
    </location>
</feature>
<protein>
    <submittedName>
        <fullName evidence="5">WD40 repeat-like protein</fullName>
    </submittedName>
</protein>
<dbReference type="InterPro" id="IPR044715">
    <property type="entry name" value="WDR86-like"/>
</dbReference>
<dbReference type="AlphaFoldDB" id="A0A1Y2BCX7"/>
<dbReference type="EMBL" id="MCOG01000163">
    <property type="protein sequence ID" value="ORY32681.1"/>
    <property type="molecule type" value="Genomic_DNA"/>
</dbReference>
<keyword evidence="6" id="KW-1185">Reference proteome</keyword>
<evidence type="ECO:0000256" key="4">
    <source>
        <dbReference type="SAM" id="MobiDB-lite"/>
    </source>
</evidence>
<evidence type="ECO:0000313" key="5">
    <source>
        <dbReference type="EMBL" id="ORY32681.1"/>
    </source>
</evidence>
<dbReference type="STRING" id="1754190.A0A1Y2BCX7"/>
<evidence type="ECO:0000313" key="6">
    <source>
        <dbReference type="Proteomes" id="UP000193920"/>
    </source>
</evidence>
<organism evidence="5 6">
    <name type="scientific">Neocallimastix californiae</name>
    <dbReference type="NCBI Taxonomy" id="1754190"/>
    <lineage>
        <taxon>Eukaryota</taxon>
        <taxon>Fungi</taxon>
        <taxon>Fungi incertae sedis</taxon>
        <taxon>Chytridiomycota</taxon>
        <taxon>Chytridiomycota incertae sedis</taxon>
        <taxon>Neocallimastigomycetes</taxon>
        <taxon>Neocallimastigales</taxon>
        <taxon>Neocallimastigaceae</taxon>
        <taxon>Neocallimastix</taxon>
    </lineage>
</organism>
<keyword evidence="2" id="KW-0677">Repeat</keyword>
<accession>A0A1Y2BCX7</accession>
<dbReference type="Proteomes" id="UP000193920">
    <property type="component" value="Unassembled WGS sequence"/>
</dbReference>
<dbReference type="OrthoDB" id="6262491at2759"/>
<dbReference type="CDD" id="cd00200">
    <property type="entry name" value="WD40"/>
    <property type="match status" value="1"/>
</dbReference>
<dbReference type="InterPro" id="IPR020472">
    <property type="entry name" value="WD40_PAC1"/>
</dbReference>
<feature type="region of interest" description="Disordered" evidence="4">
    <location>
        <begin position="347"/>
        <end position="370"/>
    </location>
</feature>
<dbReference type="InterPro" id="IPR018391">
    <property type="entry name" value="PQQ_b-propeller_rpt"/>
</dbReference>